<feature type="compositionally biased region" description="Low complexity" evidence="4">
    <location>
        <begin position="321"/>
        <end position="336"/>
    </location>
</feature>
<keyword evidence="3" id="KW-0067">ATP-binding</keyword>
<dbReference type="SMART" id="SM00382">
    <property type="entry name" value="AAA"/>
    <property type="match status" value="1"/>
</dbReference>
<dbReference type="SUPFAM" id="SSF52540">
    <property type="entry name" value="P-loop containing nucleoside triphosphate hydrolases"/>
    <property type="match status" value="1"/>
</dbReference>
<gene>
    <name evidence="6" type="ORF">TCIL3000_0_25690</name>
</gene>
<evidence type="ECO:0000256" key="3">
    <source>
        <dbReference type="ARBA" id="ARBA00022840"/>
    </source>
</evidence>
<evidence type="ECO:0000313" key="7">
    <source>
        <dbReference type="Proteomes" id="UP000000702"/>
    </source>
</evidence>
<dbReference type="Gene3D" id="3.40.50.300">
    <property type="entry name" value="P-loop containing nucleotide triphosphate hydrolases"/>
    <property type="match status" value="1"/>
</dbReference>
<dbReference type="GO" id="GO:0005524">
    <property type="term" value="F:ATP binding"/>
    <property type="evidence" value="ECO:0007669"/>
    <property type="project" value="UniProtKB-KW"/>
</dbReference>
<dbReference type="FunFam" id="3.40.50.300:FF:000093">
    <property type="entry name" value="Fidgetin-like 1"/>
    <property type="match status" value="1"/>
</dbReference>
<dbReference type="PROSITE" id="PS00674">
    <property type="entry name" value="AAA"/>
    <property type="match status" value="1"/>
</dbReference>
<dbReference type="Pfam" id="PF17862">
    <property type="entry name" value="AAA_lid_3"/>
    <property type="match status" value="1"/>
</dbReference>
<evidence type="ECO:0000256" key="2">
    <source>
        <dbReference type="ARBA" id="ARBA00022741"/>
    </source>
</evidence>
<dbReference type="FunFam" id="1.10.8.60:FF:000022">
    <property type="entry name" value="Fidgetin like 1"/>
    <property type="match status" value="1"/>
</dbReference>
<reference evidence="7" key="1">
    <citation type="submission" date="2011-07" db="EMBL/GenBank/DDBJ databases">
        <title>Divergent evolution of antigenic variation in African trypanosomes.</title>
        <authorList>
            <person name="Jackson A.P."/>
            <person name="Berry A."/>
            <person name="Allison H.C."/>
            <person name="Burton P."/>
            <person name="Anderson J."/>
            <person name="Aslett M."/>
            <person name="Brown R."/>
            <person name="Corton N."/>
            <person name="Harris D."/>
            <person name="Hauser H."/>
            <person name="Gamble J."/>
            <person name="Gilderthorp R."/>
            <person name="McQuillan J."/>
            <person name="Quail M.A."/>
            <person name="Sanders M."/>
            <person name="Van Tonder A."/>
            <person name="Ginger M.L."/>
            <person name="Donelson J.E."/>
            <person name="Field M.C."/>
            <person name="Barry J.D."/>
            <person name="Berriman M."/>
            <person name="Hertz-Fowler C."/>
        </authorList>
    </citation>
    <scope>NUCLEOTIDE SEQUENCE [LARGE SCALE GENOMIC DNA]</scope>
    <source>
        <strain evidence="7">IL3000</strain>
    </source>
</reference>
<sequence>MLLCLRRIHQSQRETCAGADHSAKKEVQGLQRTVFEAVASSERCLFNFHSEKKDTKTNGVTEVVDRKADDKRIAKFMSDVVQRHLRAVTFESALATSLRHRQQENDGTVALAPEADNEMFTENELSIGELLWMNRTMALGATCTMLEGLHPRSGDFTSSVVGLTDEGLASGAASFTETQNTVRFLRQSYPALRAVLFDTGEEPVASFSKEATDGTVNQLPATISQTQPISHTPPQHQQSEKSGKRKRSDETDDGEGQVPAPKKQSFSFTVKIDQSILKSQKQTDSAIAAPAAAVEAPSAATDQSRRPVMQCFEKRSKFSFSQPSSAPAQQSIPPDQTLVPRPADVACVPEQPSISLSPSDLTRNCQGSHTAPSAVEMPENTQSTPPVASSKDFRLGKRPAPCGRGDNNGESETSVGNMDNVANGFITAGEQLMLDVKAKRTMPSNLPTQRRVPALGLRRSAFITPFQSHSIQPKSGDSAAGDAAAGGATPPTLHLGGVLNSINRAQRLSPEPKRKQKVSRASSNDSDGGDFPASLLLPDGTVPPILQSLDARLVAQVAAEILEHSGGNGAIGWDDIAGLEHAKRSVEEAVVWPLRRPDLFVGLRDPPRGLLLFGPPGTGKTMIARAIANRAQCTFLNISASSVMSKWMGDGEKLVRCLFAVATVKQPSVIFIDEVDSLLSTRSEGEMDAVRRVKTEFLVQLDGVGTNQGDRVLLIGATNRPDELDEAARRRMEKRLYIPLPHTPARIELIRRLLNTMVEQYAQQREKANKSPGDFSSLVHAIDEESIVEIANATDGYSGADIKQLCREAAMCPLREVTMKLTDVSLSDLRPIQREDFLQALRHIRPSVGAAEVQRYVEWNKQFGSFSAEEGTDTSQGR</sequence>
<keyword evidence="7" id="KW-1185">Reference proteome</keyword>
<dbReference type="EMBL" id="CAEQ01000375">
    <property type="protein sequence ID" value="CCD11598.1"/>
    <property type="molecule type" value="Genomic_DNA"/>
</dbReference>
<feature type="region of interest" description="Disordered" evidence="4">
    <location>
        <begin position="225"/>
        <end position="265"/>
    </location>
</feature>
<evidence type="ECO:0000313" key="6">
    <source>
        <dbReference type="EMBL" id="CCD11598.1"/>
    </source>
</evidence>
<evidence type="ECO:0000256" key="4">
    <source>
        <dbReference type="SAM" id="MobiDB-lite"/>
    </source>
</evidence>
<feature type="domain" description="AAA+ ATPase" evidence="5">
    <location>
        <begin position="606"/>
        <end position="742"/>
    </location>
</feature>
<evidence type="ECO:0000259" key="5">
    <source>
        <dbReference type="SMART" id="SM00382"/>
    </source>
</evidence>
<dbReference type="InterPro" id="IPR003959">
    <property type="entry name" value="ATPase_AAA_core"/>
</dbReference>
<dbReference type="OMA" id="THASNRR"/>
<feature type="compositionally biased region" description="Polar residues" evidence="4">
    <location>
        <begin position="408"/>
        <end position="417"/>
    </location>
</feature>
<feature type="compositionally biased region" description="Polar residues" evidence="4">
    <location>
        <begin position="352"/>
        <end position="371"/>
    </location>
</feature>
<dbReference type="Pfam" id="PF00004">
    <property type="entry name" value="AAA"/>
    <property type="match status" value="1"/>
</dbReference>
<feature type="compositionally biased region" description="Polar residues" evidence="4">
    <location>
        <begin position="225"/>
        <end position="237"/>
    </location>
</feature>
<dbReference type="PANTHER" id="PTHR23074:SF17">
    <property type="entry name" value="FIDGETIN-LIKE PROTEIN 1"/>
    <property type="match status" value="1"/>
</dbReference>
<dbReference type="InterPro" id="IPR027417">
    <property type="entry name" value="P-loop_NTPase"/>
</dbReference>
<dbReference type="InterPro" id="IPR050304">
    <property type="entry name" value="MT-severing_AAA_ATPase"/>
</dbReference>
<dbReference type="InterPro" id="IPR041569">
    <property type="entry name" value="AAA_lid_3"/>
</dbReference>
<protein>
    <submittedName>
        <fullName evidence="6">WGS project CAEQ00000000 data, annotated contig 1021</fullName>
    </submittedName>
</protein>
<keyword evidence="2" id="KW-0547">Nucleotide-binding</keyword>
<comment type="similarity">
    <text evidence="1">Belongs to the AAA ATPase family.</text>
</comment>
<dbReference type="AlphaFoldDB" id="F9W390"/>
<comment type="caution">
    <text evidence="6">The sequence shown here is derived from an EMBL/GenBank/DDBJ whole genome shotgun (WGS) entry which is preliminary data.</text>
</comment>
<feature type="region of interest" description="Disordered" evidence="4">
    <location>
        <begin position="317"/>
        <end position="417"/>
    </location>
</feature>
<dbReference type="InterPro" id="IPR003593">
    <property type="entry name" value="AAA+_ATPase"/>
</dbReference>
<feature type="region of interest" description="Disordered" evidence="4">
    <location>
        <begin position="466"/>
        <end position="534"/>
    </location>
</feature>
<dbReference type="PANTHER" id="PTHR23074">
    <property type="entry name" value="AAA DOMAIN-CONTAINING"/>
    <property type="match status" value="1"/>
</dbReference>
<dbReference type="GO" id="GO:0016887">
    <property type="term" value="F:ATP hydrolysis activity"/>
    <property type="evidence" value="ECO:0007669"/>
    <property type="project" value="InterPro"/>
</dbReference>
<reference evidence="6 7" key="2">
    <citation type="journal article" date="2012" name="Proc. Natl. Acad. Sci. U.S.A.">
        <title>Antigenic diversity is generated by distinct evolutionary mechanisms in African trypanosome species.</title>
        <authorList>
            <person name="Jackson A.P."/>
            <person name="Berry A."/>
            <person name="Aslett M."/>
            <person name="Allison H.C."/>
            <person name="Burton P."/>
            <person name="Vavrova-Anderson J."/>
            <person name="Brown R."/>
            <person name="Browne H."/>
            <person name="Corton N."/>
            <person name="Hauser H."/>
            <person name="Gamble J."/>
            <person name="Gilderthorp R."/>
            <person name="Marcello L."/>
            <person name="McQuillan J."/>
            <person name="Otto T.D."/>
            <person name="Quail M.A."/>
            <person name="Sanders M.J."/>
            <person name="van Tonder A."/>
            <person name="Ginger M.L."/>
            <person name="Field M.C."/>
            <person name="Barry J.D."/>
            <person name="Hertz-Fowler C."/>
            <person name="Berriman M."/>
        </authorList>
    </citation>
    <scope>NUCLEOTIDE SEQUENCE [LARGE SCALE GENOMIC DNA]</scope>
    <source>
        <strain evidence="6 7">IL3000</strain>
    </source>
</reference>
<dbReference type="Gene3D" id="1.10.8.60">
    <property type="match status" value="1"/>
</dbReference>
<dbReference type="Proteomes" id="UP000000702">
    <property type="component" value="Unassembled WGS sequence"/>
</dbReference>
<dbReference type="InterPro" id="IPR003960">
    <property type="entry name" value="ATPase_AAA_CS"/>
</dbReference>
<organism evidence="6 7">
    <name type="scientific">Trypanosoma congolense (strain IL3000)</name>
    <dbReference type="NCBI Taxonomy" id="1068625"/>
    <lineage>
        <taxon>Eukaryota</taxon>
        <taxon>Discoba</taxon>
        <taxon>Euglenozoa</taxon>
        <taxon>Kinetoplastea</taxon>
        <taxon>Metakinetoplastina</taxon>
        <taxon>Trypanosomatida</taxon>
        <taxon>Trypanosomatidae</taxon>
        <taxon>Trypanosoma</taxon>
        <taxon>Nannomonas</taxon>
    </lineage>
</organism>
<name>F9W390_TRYCI</name>
<feature type="compositionally biased region" description="Low complexity" evidence="4">
    <location>
        <begin position="475"/>
        <end position="488"/>
    </location>
</feature>
<evidence type="ECO:0000256" key="1">
    <source>
        <dbReference type="ARBA" id="ARBA00006914"/>
    </source>
</evidence>
<dbReference type="VEuPathDB" id="TriTrypDB:TcIL3000_0_25690"/>
<accession>F9W390</accession>
<proteinExistence type="inferred from homology"/>